<dbReference type="GO" id="GO:0005634">
    <property type="term" value="C:nucleus"/>
    <property type="evidence" value="ECO:0007669"/>
    <property type="project" value="TreeGrafter"/>
</dbReference>
<sequence length="647" mass="73481">MPMKLNRKRLQKMESSSVTSRKKVAEQSPKASKSATHVKSHMFRNHKAFQADESHTNDDMEWTNQITECPVYHPSLEDFEDPLRYIQQIAPEASKYGICKIVPPLVSTAPPGVVMKEEKPGFKFTPKVQPLRDSRWTVNDKNSFFTSRKSYTLRDFEVMSNRVSANKYSLSGCLPSAYMEREFWLEMTRGKKRTVEYGVNVEGSAFSSSSDDHLANSKWNLKKLPRLPRSVLRLVENDIPGVTDPMLYIGMLSSMFAWHVEDHYLYSINYHHCGAPKTWYGVPSSAAHEFEKVIQNHVYTREILSTNGPDGAFEILSEKTTMFSPKILLQNHVPVYKLVQLPGEFVGTFPRAYHAGFSHGFNCGEAVNFAARDWFPFGEAANERYAFLQKKPIIPYEEILCKEAMLLSSKTPKRDYTFEPDPDSNRSVKRPFASLIHKYDVAISYLKSLDPSLRILSNLKETVCCSICQRDCYVALVNCNCHVDPICVFHGKPTRNRFLLTKLLSSTDIILNFGYTDAELSNCCCGRSRILSVRGDLSNMKNVAKRFEEQLVHDADKLMKHDNCLNKGHNGGLGGVEYVDTKIQQSNLSARESKRTRKQRTSSNEKVDVATPVNRTGKRGKFGISQRMRSGGRRVKKVNKKGGKKAS</sequence>
<evidence type="ECO:0000313" key="4">
    <source>
        <dbReference type="EMBL" id="KAK9051354.1"/>
    </source>
</evidence>
<dbReference type="Pfam" id="PF02375">
    <property type="entry name" value="JmjN"/>
    <property type="match status" value="1"/>
</dbReference>
<feature type="compositionally biased region" description="Basic residues" evidence="1">
    <location>
        <begin position="630"/>
        <end position="647"/>
    </location>
</feature>
<dbReference type="PANTHER" id="PTHR10694">
    <property type="entry name" value="LYSINE-SPECIFIC DEMETHYLASE"/>
    <property type="match status" value="1"/>
</dbReference>
<feature type="domain" description="JmjN" evidence="2">
    <location>
        <begin position="69"/>
        <end position="110"/>
    </location>
</feature>
<comment type="caution">
    <text evidence="4">The sequence shown here is derived from an EMBL/GenBank/DDBJ whole genome shotgun (WGS) entry which is preliminary data.</text>
</comment>
<reference evidence="4 5" key="1">
    <citation type="submission" date="2024-04" db="EMBL/GenBank/DDBJ databases">
        <title>The reference genome of an endangered Asteraceae, Deinandra increscens subsp. villosa, native to the Central Coast of California.</title>
        <authorList>
            <person name="Guilliams M."/>
            <person name="Hasenstab-Lehman K."/>
            <person name="Meyer R."/>
            <person name="Mcevoy S."/>
        </authorList>
    </citation>
    <scope>NUCLEOTIDE SEQUENCE [LARGE SCALE GENOMIC DNA]</scope>
    <source>
        <tissue evidence="4">Leaf</tissue>
    </source>
</reference>
<evidence type="ECO:0000259" key="2">
    <source>
        <dbReference type="PROSITE" id="PS51183"/>
    </source>
</evidence>
<dbReference type="PROSITE" id="PS51184">
    <property type="entry name" value="JMJC"/>
    <property type="match status" value="1"/>
</dbReference>
<accession>A0AAP0CDI6</accession>
<keyword evidence="5" id="KW-1185">Reference proteome</keyword>
<dbReference type="GO" id="GO:0010468">
    <property type="term" value="P:regulation of gene expression"/>
    <property type="evidence" value="ECO:0007669"/>
    <property type="project" value="TreeGrafter"/>
</dbReference>
<organism evidence="4 5">
    <name type="scientific">Deinandra increscens subsp. villosa</name>
    <dbReference type="NCBI Taxonomy" id="3103831"/>
    <lineage>
        <taxon>Eukaryota</taxon>
        <taxon>Viridiplantae</taxon>
        <taxon>Streptophyta</taxon>
        <taxon>Embryophyta</taxon>
        <taxon>Tracheophyta</taxon>
        <taxon>Spermatophyta</taxon>
        <taxon>Magnoliopsida</taxon>
        <taxon>eudicotyledons</taxon>
        <taxon>Gunneridae</taxon>
        <taxon>Pentapetalae</taxon>
        <taxon>asterids</taxon>
        <taxon>campanulids</taxon>
        <taxon>Asterales</taxon>
        <taxon>Asteraceae</taxon>
        <taxon>Asteroideae</taxon>
        <taxon>Heliantheae alliance</taxon>
        <taxon>Madieae</taxon>
        <taxon>Madiinae</taxon>
        <taxon>Deinandra</taxon>
    </lineage>
</organism>
<evidence type="ECO:0000256" key="1">
    <source>
        <dbReference type="SAM" id="MobiDB-lite"/>
    </source>
</evidence>
<protein>
    <submittedName>
        <fullName evidence="4">Uncharacterized protein</fullName>
    </submittedName>
</protein>
<feature type="region of interest" description="Disordered" evidence="1">
    <location>
        <begin position="1"/>
        <end position="38"/>
    </location>
</feature>
<feature type="compositionally biased region" description="Basic residues" evidence="1">
    <location>
        <begin position="1"/>
        <end position="10"/>
    </location>
</feature>
<evidence type="ECO:0000259" key="3">
    <source>
        <dbReference type="PROSITE" id="PS51184"/>
    </source>
</evidence>
<dbReference type="SMART" id="SM00545">
    <property type="entry name" value="JmjN"/>
    <property type="match status" value="1"/>
</dbReference>
<dbReference type="Pfam" id="PF02928">
    <property type="entry name" value="zf-C5HC2"/>
    <property type="match status" value="1"/>
</dbReference>
<feature type="region of interest" description="Disordered" evidence="1">
    <location>
        <begin position="586"/>
        <end position="647"/>
    </location>
</feature>
<dbReference type="Proteomes" id="UP001408789">
    <property type="component" value="Unassembled WGS sequence"/>
</dbReference>
<proteinExistence type="predicted"/>
<dbReference type="GO" id="GO:0000785">
    <property type="term" value="C:chromatin"/>
    <property type="evidence" value="ECO:0007669"/>
    <property type="project" value="TreeGrafter"/>
</dbReference>
<evidence type="ECO:0000313" key="5">
    <source>
        <dbReference type="Proteomes" id="UP001408789"/>
    </source>
</evidence>
<dbReference type="PANTHER" id="PTHR10694:SF121">
    <property type="entry name" value="LYSINE-SPECIFIC DEMETHYLASE JMJ706-LIKE"/>
    <property type="match status" value="1"/>
</dbReference>
<gene>
    <name evidence="4" type="ORF">SSX86_027981</name>
</gene>
<dbReference type="InterPro" id="IPR003347">
    <property type="entry name" value="JmjC_dom"/>
</dbReference>
<dbReference type="SMART" id="SM00558">
    <property type="entry name" value="JmjC"/>
    <property type="match status" value="1"/>
</dbReference>
<dbReference type="InterPro" id="IPR004198">
    <property type="entry name" value="Znf_C5HC2"/>
</dbReference>
<dbReference type="EMBL" id="JBCNJP010000027">
    <property type="protein sequence ID" value="KAK9051354.1"/>
    <property type="molecule type" value="Genomic_DNA"/>
</dbReference>
<dbReference type="AlphaFoldDB" id="A0AAP0CDI6"/>
<name>A0AAP0CDI6_9ASTR</name>
<feature type="domain" description="JmjC" evidence="3">
    <location>
        <begin position="213"/>
        <end position="386"/>
    </location>
</feature>
<dbReference type="InterPro" id="IPR003349">
    <property type="entry name" value="JmjN"/>
</dbReference>
<dbReference type="Gene3D" id="2.60.120.650">
    <property type="entry name" value="Cupin"/>
    <property type="match status" value="1"/>
</dbReference>
<dbReference type="GO" id="GO:0032452">
    <property type="term" value="F:histone demethylase activity"/>
    <property type="evidence" value="ECO:0007669"/>
    <property type="project" value="TreeGrafter"/>
</dbReference>
<dbReference type="PROSITE" id="PS51183">
    <property type="entry name" value="JMJN"/>
    <property type="match status" value="1"/>
</dbReference>
<dbReference type="Pfam" id="PF02373">
    <property type="entry name" value="JmjC"/>
    <property type="match status" value="1"/>
</dbReference>
<dbReference type="SUPFAM" id="SSF51197">
    <property type="entry name" value="Clavaminate synthase-like"/>
    <property type="match status" value="1"/>
</dbReference>